<dbReference type="Proteomes" id="UP000887565">
    <property type="component" value="Unplaced"/>
</dbReference>
<proteinExistence type="predicted"/>
<dbReference type="WBParaSite" id="nRc.2.0.1.t22800-RA">
    <property type="protein sequence ID" value="nRc.2.0.1.t22800-RA"/>
    <property type="gene ID" value="nRc.2.0.1.g22800"/>
</dbReference>
<organism evidence="1 2">
    <name type="scientific">Romanomermis culicivorax</name>
    <name type="common">Nematode worm</name>
    <dbReference type="NCBI Taxonomy" id="13658"/>
    <lineage>
        <taxon>Eukaryota</taxon>
        <taxon>Metazoa</taxon>
        <taxon>Ecdysozoa</taxon>
        <taxon>Nematoda</taxon>
        <taxon>Enoplea</taxon>
        <taxon>Dorylaimia</taxon>
        <taxon>Mermithida</taxon>
        <taxon>Mermithoidea</taxon>
        <taxon>Mermithidae</taxon>
        <taxon>Romanomermis</taxon>
    </lineage>
</organism>
<evidence type="ECO:0000313" key="1">
    <source>
        <dbReference type="Proteomes" id="UP000887565"/>
    </source>
</evidence>
<dbReference type="AlphaFoldDB" id="A0A915JAJ6"/>
<keyword evidence="1" id="KW-1185">Reference proteome</keyword>
<name>A0A915JAJ6_ROMCU</name>
<evidence type="ECO:0000313" key="2">
    <source>
        <dbReference type="WBParaSite" id="nRc.2.0.1.t22800-RA"/>
    </source>
</evidence>
<protein>
    <submittedName>
        <fullName evidence="2">Uncharacterized protein</fullName>
    </submittedName>
</protein>
<accession>A0A915JAJ6</accession>
<reference evidence="2" key="1">
    <citation type="submission" date="2022-11" db="UniProtKB">
        <authorList>
            <consortium name="WormBaseParasite"/>
        </authorList>
    </citation>
    <scope>IDENTIFICATION</scope>
</reference>
<sequence length="75" mass="8655">GHPVCRFNVEKINQDKVATLWKTREVDNRKGNQFAGYIRFAITNDQTHVIDTTGLMEKEWFMTNAAARMVPGEKE</sequence>